<evidence type="ECO:0000256" key="3">
    <source>
        <dbReference type="ARBA" id="ARBA00004906"/>
    </source>
</evidence>
<dbReference type="GO" id="GO:0072344">
    <property type="term" value="P:rescue of stalled ribosome"/>
    <property type="evidence" value="ECO:0007669"/>
    <property type="project" value="UniProtKB-UniRule"/>
</dbReference>
<feature type="domain" description="RING-type" evidence="17">
    <location>
        <begin position="1643"/>
        <end position="1690"/>
    </location>
</feature>
<evidence type="ECO:0000256" key="1">
    <source>
        <dbReference type="ARBA" id="ARBA00000900"/>
    </source>
</evidence>
<dbReference type="GO" id="GO:0016567">
    <property type="term" value="P:protein ubiquitination"/>
    <property type="evidence" value="ECO:0007669"/>
    <property type="project" value="UniProtKB-UniPathway"/>
</dbReference>
<evidence type="ECO:0000256" key="2">
    <source>
        <dbReference type="ARBA" id="ARBA00004514"/>
    </source>
</evidence>
<comment type="similarity">
    <text evidence="4 15">Belongs to the LTN1 family.</text>
</comment>
<dbReference type="GO" id="GO:0008270">
    <property type="term" value="F:zinc ion binding"/>
    <property type="evidence" value="ECO:0007669"/>
    <property type="project" value="UniProtKB-KW"/>
</dbReference>
<dbReference type="InterPro" id="IPR001841">
    <property type="entry name" value="Znf_RING"/>
</dbReference>
<dbReference type="SMART" id="SM00744">
    <property type="entry name" value="RINGv"/>
    <property type="match status" value="1"/>
</dbReference>
<evidence type="ECO:0000256" key="6">
    <source>
        <dbReference type="ARBA" id="ARBA00017157"/>
    </source>
</evidence>
<dbReference type="InterPro" id="IPR016024">
    <property type="entry name" value="ARM-type_fold"/>
</dbReference>
<dbReference type="GO" id="GO:1990116">
    <property type="term" value="P:ribosome-associated ubiquitin-dependent protein catabolic process"/>
    <property type="evidence" value="ECO:0007669"/>
    <property type="project" value="UniProtKB-UniRule"/>
</dbReference>
<dbReference type="GO" id="GO:1990112">
    <property type="term" value="C:RQC complex"/>
    <property type="evidence" value="ECO:0007669"/>
    <property type="project" value="UniProtKB-UniRule"/>
</dbReference>
<evidence type="ECO:0000256" key="5">
    <source>
        <dbReference type="ARBA" id="ARBA00012483"/>
    </source>
</evidence>
<keyword evidence="11 14" id="KW-0863">Zinc-finger</keyword>
<comment type="catalytic activity">
    <reaction evidence="1 15">
        <text>S-ubiquitinyl-[E2 ubiquitin-conjugating enzyme]-L-cysteine + [acceptor protein]-L-lysine = [E2 ubiquitin-conjugating enzyme]-L-cysteine + N(6)-ubiquitinyl-[acceptor protein]-L-lysine.</text>
        <dbReference type="EC" id="2.3.2.27"/>
    </reaction>
</comment>
<dbReference type="GO" id="GO:0061630">
    <property type="term" value="F:ubiquitin protein ligase activity"/>
    <property type="evidence" value="ECO:0007669"/>
    <property type="project" value="UniProtKB-UniRule"/>
</dbReference>
<dbReference type="InterPro" id="IPR011989">
    <property type="entry name" value="ARM-like"/>
</dbReference>
<dbReference type="InterPro" id="IPR054476">
    <property type="entry name" value="Ltn1_N"/>
</dbReference>
<dbReference type="GO" id="GO:0043023">
    <property type="term" value="F:ribosomal large subunit binding"/>
    <property type="evidence" value="ECO:0007669"/>
    <property type="project" value="TreeGrafter"/>
</dbReference>
<dbReference type="Proteomes" id="UP000694402">
    <property type="component" value="Unassembled WGS sequence"/>
</dbReference>
<dbReference type="InterPro" id="IPR039804">
    <property type="entry name" value="RING-CH-C4HC3_LTN1"/>
</dbReference>
<evidence type="ECO:0000256" key="11">
    <source>
        <dbReference type="ARBA" id="ARBA00022771"/>
    </source>
</evidence>
<protein>
    <recommendedName>
        <fullName evidence="6 15">E3 ubiquitin-protein ligase listerin</fullName>
        <ecNumber evidence="5 15">2.3.2.27</ecNumber>
    </recommendedName>
    <alternativeName>
        <fullName evidence="15">RING-type E3 ubiquitin transferase listerin</fullName>
    </alternativeName>
</protein>
<keyword evidence="19" id="KW-1185">Reference proteome</keyword>
<keyword evidence="10" id="KW-0677">Repeat</keyword>
<keyword evidence="8 15" id="KW-0808">Transferase</keyword>
<dbReference type="EC" id="2.3.2.27" evidence="5 15"/>
<evidence type="ECO:0000256" key="16">
    <source>
        <dbReference type="SAM" id="MobiDB-lite"/>
    </source>
</evidence>
<reference evidence="18" key="1">
    <citation type="submission" date="2025-08" db="UniProtKB">
        <authorList>
            <consortium name="Ensembl"/>
        </authorList>
    </citation>
    <scope>IDENTIFICATION</scope>
</reference>
<dbReference type="InterPro" id="IPR013083">
    <property type="entry name" value="Znf_RING/FYVE/PHD"/>
</dbReference>
<dbReference type="InterPro" id="IPR054478">
    <property type="entry name" value="LTN1_UBC"/>
</dbReference>
<gene>
    <name evidence="18" type="primary">LTN1</name>
</gene>
<dbReference type="InterPro" id="IPR054477">
    <property type="entry name" value="LTN1_E3_ligase_6th"/>
</dbReference>
<evidence type="ECO:0000256" key="7">
    <source>
        <dbReference type="ARBA" id="ARBA00022490"/>
    </source>
</evidence>
<comment type="pathway">
    <text evidence="3 15">Protein modification; protein ubiquitination.</text>
</comment>
<accession>A0A8C8F951</accession>
<proteinExistence type="inferred from homology"/>
<feature type="compositionally biased region" description="Basic residues" evidence="16">
    <location>
        <begin position="1"/>
        <end position="11"/>
    </location>
</feature>
<evidence type="ECO:0000256" key="13">
    <source>
        <dbReference type="ARBA" id="ARBA00022833"/>
    </source>
</evidence>
<evidence type="ECO:0000313" key="18">
    <source>
        <dbReference type="Ensembl" id="ENSOTSP00005030688.2"/>
    </source>
</evidence>
<dbReference type="CDD" id="cd16491">
    <property type="entry name" value="RING-CH-C4HC3_LTN1"/>
    <property type="match status" value="1"/>
</dbReference>
<dbReference type="Pfam" id="PF13639">
    <property type="entry name" value="zf-RING_2"/>
    <property type="match status" value="1"/>
</dbReference>
<name>A0A8C8F951_ONCTS</name>
<keyword evidence="12 15" id="KW-0833">Ubl conjugation pathway</keyword>
<evidence type="ECO:0000256" key="14">
    <source>
        <dbReference type="PROSITE-ProRule" id="PRU00175"/>
    </source>
</evidence>
<evidence type="ECO:0000259" key="17">
    <source>
        <dbReference type="PROSITE" id="PS50089"/>
    </source>
</evidence>
<evidence type="ECO:0000256" key="12">
    <source>
        <dbReference type="ARBA" id="ARBA00022786"/>
    </source>
</evidence>
<keyword evidence="13 15" id="KW-0862">Zinc</keyword>
<evidence type="ECO:0000256" key="10">
    <source>
        <dbReference type="ARBA" id="ARBA00022737"/>
    </source>
</evidence>
<evidence type="ECO:0000256" key="15">
    <source>
        <dbReference type="RuleBase" id="RU367090"/>
    </source>
</evidence>
<comment type="subcellular location">
    <subcellularLocation>
        <location evidence="2">Cytoplasm</location>
        <location evidence="2">Cytosol</location>
    </subcellularLocation>
</comment>
<dbReference type="Pfam" id="PF22999">
    <property type="entry name" value="LTN1_E3_ligase_6th"/>
    <property type="match status" value="1"/>
</dbReference>
<keyword evidence="9 15" id="KW-0479">Metal-binding</keyword>
<dbReference type="PANTHER" id="PTHR12389:SF0">
    <property type="entry name" value="E3 UBIQUITIN-PROTEIN LIGASE LISTERIN"/>
    <property type="match status" value="1"/>
</dbReference>
<evidence type="ECO:0000256" key="8">
    <source>
        <dbReference type="ARBA" id="ARBA00022679"/>
    </source>
</evidence>
<feature type="region of interest" description="Disordered" evidence="16">
    <location>
        <begin position="1"/>
        <end position="20"/>
    </location>
</feature>
<dbReference type="AlphaFoldDB" id="A0A8C8F951"/>
<dbReference type="Ensembl" id="ENSOTST00005033217.2">
    <property type="protein sequence ID" value="ENSOTSP00005030688.2"/>
    <property type="gene ID" value="ENSOTSG00005014377.2"/>
</dbReference>
<dbReference type="InterPro" id="IPR011016">
    <property type="entry name" value="Znf_RING-CH"/>
</dbReference>
<reference evidence="18" key="2">
    <citation type="submission" date="2025-09" db="UniProtKB">
        <authorList>
            <consortium name="Ensembl"/>
        </authorList>
    </citation>
    <scope>IDENTIFICATION</scope>
</reference>
<dbReference type="Pfam" id="PF23009">
    <property type="entry name" value="UBC_like"/>
    <property type="match status" value="1"/>
</dbReference>
<dbReference type="FunFam" id="1.25.10.10:FF:001251">
    <property type="entry name" value="Predicted protein"/>
    <property type="match status" value="1"/>
</dbReference>
<sequence>MGGKNKQRTKGNVRPSSSGRAAELLARESGVVPGFVGFGTTTTTEPGYVPAVHGAEEIDNLVDADFRLVLRKLSKRDTVTKLKAVQEFGAMCQERDSEVVKGVLPYWPRIYCKISMDHDRRVREATQQAFVQLVLKVRRSLAPYLKSVMGHWLLSQCDSYPPAASAACQAFSAAFPPSKQAEALSFCKDEVLTVLQDNLLKETADTLSDPQSVPEEEREAKFLRLLTSSLLGVKRLLSSLPQTDTHNLQDRLTHLLNQAKFWKYSRHKTPQVRGAFFEVVSSLCEHTPGLVQTEAARVCPAVLLSIDDTDPVVLPPLWEAVLHTLSTLTDCWSHVNARKAVLPKLWSLLKDGGKGLATALHPNLLPLISKLPSEVTTPNLDFYTTFCSCLIQGLSSERAVSSPSESAAIVVSAVECLRYTLLQNTGEEEEHTRIRTMLLEQQLLPLIDSALGSPSLQAGPLFPLVTDMLVSWEKRAGLQDVGVLSEGENEVVFDRLLADFWEGLRVMFARRVQSDSLEQKDLEGMSSLLQVCVCLPQTKKKRSVKICFSEPESSGSPEEEGELALKYAQLEAPDLGQETAEGPLKSWHLEEIVCQQAQISYSRVNDKNSERHLVYLSLLLRSFHTPRVFTVSLPSFPFVNCYFLHSTSYFICVQFTLLYYRRDTSYLVEMVFSSLRCCSPQETTRILNHITTMDLKWGVLLQIIQKACADPVSLQACGDWFKGSVLGERLLGLAEELCEAGLKGSGSAPNRDSWALISLALSQHHNNEPLIGAVYVEKMIAKLHATLSAAKGLSERGNLEPLVCLICDVASTFFTSVTHCLLLASAEELLLTVFTLTAQDQTHTHLSDSLLKKLSQACHAGVLSLVHHSGSEVKEGSFLYSAAFWVKTQLLTSSLGVKSLQVLVLAVQRLADSLRSVGQRGSALLSQFLSFLTPSQSEWSKIRQALPPQWVRSPLLSGRLRMVCDYPCMEVWKVRGSSRLPAHLCVCALLTRVVYNTDMTVTAGAAIATAAVFGTLGLEHWVWNTGFGTLGLEHWVWNTGFGNTGFGNTGFGNTRFGNTRFGTGLFSFHSRKQSGLVLMSVFVCVSLFPLSESRLSTLQVLCPYLTTEERERLISLATAGILNWQEDHSKNTHRYTLSHTDTPVSVNFLSLTTASQLSLSVEMMRFLSWLVTHFPTILGGSQWDFLLCSMLAWLETTSDNVGCLWNPWVQLLVCETCELIVQLNQFFTAPPPGVDDLLPSELTAEWNDFFIEGIYSLMLPLPGKITEAFKEPDDPLFPLAVLRSVGMALTYVPLQQLTHNSLPARFVADQKTRLPEALQTLLNTLTPLLLFKARPLQLTVFHILDKVMPTLPECDGEGDDTKSPPAALMTLLSTCEELCESIMVGVCVGEFAVVQPLSVEYSCILAYLLAWKLLLSFFKASPSHLRVQYSLYLKKSLHKLLLHLFRLMPENPAYIGQGAEPVSKENKTFFTESLSLDVNKSSGIQYELSHLACCVYYSAVQDLPAMVRLWWTSQEKRVSHTVDKFTGRYVSPVLSAQEISSVHASTQTFDSMTVKARSAAREVIATYSVDDIFIELVIQLPQNYPLGSITVESGRRVGVAVQQWRNWMLQLSTYLTHQNGSIMEGLALWKTNVDKRFEGVEDCMICFSVIHGSNYSLPKKACRTCKKKFHSACLYKWFTSSNKSTCPLCRETFF</sequence>
<dbReference type="PROSITE" id="PS50089">
    <property type="entry name" value="ZF_RING_2"/>
    <property type="match status" value="1"/>
</dbReference>
<comment type="subunit">
    <text evidence="15">Component of the ribosome quality control complex (RQC).</text>
</comment>
<dbReference type="SUPFAM" id="SSF57850">
    <property type="entry name" value="RING/U-box"/>
    <property type="match status" value="1"/>
</dbReference>
<evidence type="ECO:0000313" key="19">
    <source>
        <dbReference type="Proteomes" id="UP000694402"/>
    </source>
</evidence>
<dbReference type="FunFam" id="3.30.40.10:FF:000038">
    <property type="entry name" value="E3 ubiquitin-protein ligase listerin"/>
    <property type="match status" value="1"/>
</dbReference>
<dbReference type="SUPFAM" id="SSF48371">
    <property type="entry name" value="ARM repeat"/>
    <property type="match status" value="1"/>
</dbReference>
<dbReference type="Gene3D" id="3.30.40.10">
    <property type="entry name" value="Zinc/RING finger domain, C3HC4 (zinc finger)"/>
    <property type="match status" value="1"/>
</dbReference>
<organism evidence="18 19">
    <name type="scientific">Oncorhynchus tshawytscha</name>
    <name type="common">Chinook salmon</name>
    <name type="synonym">Salmo tshawytscha</name>
    <dbReference type="NCBI Taxonomy" id="74940"/>
    <lineage>
        <taxon>Eukaryota</taxon>
        <taxon>Metazoa</taxon>
        <taxon>Chordata</taxon>
        <taxon>Craniata</taxon>
        <taxon>Vertebrata</taxon>
        <taxon>Euteleostomi</taxon>
        <taxon>Actinopterygii</taxon>
        <taxon>Neopterygii</taxon>
        <taxon>Teleostei</taxon>
        <taxon>Protacanthopterygii</taxon>
        <taxon>Salmoniformes</taxon>
        <taxon>Salmonidae</taxon>
        <taxon>Salmoninae</taxon>
        <taxon>Oncorhynchus</taxon>
    </lineage>
</organism>
<comment type="function">
    <text evidence="15">E3 ubiquitin-protein ligase. Component of the ribosome quality control complex (RQC), a ribosome-associated complex that mediates ubiquitination and extraction of incompletely synthesized nascent chains for proteasomal degradation.</text>
</comment>
<keyword evidence="7" id="KW-0963">Cytoplasm</keyword>
<dbReference type="Gene3D" id="1.25.10.10">
    <property type="entry name" value="Leucine-rich Repeat Variant"/>
    <property type="match status" value="2"/>
</dbReference>
<evidence type="ECO:0000256" key="4">
    <source>
        <dbReference type="ARBA" id="ARBA00007997"/>
    </source>
</evidence>
<dbReference type="GeneTree" id="ENSGT00390000016055"/>
<dbReference type="PANTHER" id="PTHR12389">
    <property type="entry name" value="ZINC FINGER PROTEIN 294"/>
    <property type="match status" value="1"/>
</dbReference>
<dbReference type="GO" id="GO:0005829">
    <property type="term" value="C:cytosol"/>
    <property type="evidence" value="ECO:0007669"/>
    <property type="project" value="UniProtKB-SubCell"/>
</dbReference>
<dbReference type="InterPro" id="IPR039795">
    <property type="entry name" value="LTN1/Rkr1"/>
</dbReference>
<evidence type="ECO:0000256" key="9">
    <source>
        <dbReference type="ARBA" id="ARBA00022723"/>
    </source>
</evidence>
<dbReference type="UniPathway" id="UPA00143"/>
<dbReference type="Pfam" id="PF22958">
    <property type="entry name" value="Ltn1_1st"/>
    <property type="match status" value="1"/>
</dbReference>